<name>A0A1S8PLM5_CLOBE</name>
<reference evidence="2" key="2">
    <citation type="submission" date="2020-04" db="EMBL/GenBank/DDBJ databases">
        <authorList>
            <person name="Brown S."/>
        </authorList>
    </citation>
    <scope>NUCLEOTIDE SEQUENCE</scope>
    <source>
        <strain evidence="2">DJ015</strain>
    </source>
</reference>
<dbReference type="RefSeq" id="WP_155715502.1">
    <property type="nucleotide sequence ID" value="NZ_BKAK01000021.1"/>
</dbReference>
<comment type="caution">
    <text evidence="5">The sequence shown here is derived from an EMBL/GenBank/DDBJ whole genome shotgun (WGS) entry which is preliminary data.</text>
</comment>
<sequence length="46" mass="5388">MMPNNENEIFYIVGAILTILVNVPEIIRQININLKFNESIKHHKIL</sequence>
<dbReference type="Proteomes" id="UP000587880">
    <property type="component" value="Unassembled WGS sequence"/>
</dbReference>
<evidence type="ECO:0000313" key="4">
    <source>
        <dbReference type="EMBL" id="NRV11215.1"/>
    </source>
</evidence>
<evidence type="ECO:0000313" key="5">
    <source>
        <dbReference type="EMBL" id="OOM63216.1"/>
    </source>
</evidence>
<dbReference type="EMBL" id="JABAGV010000006">
    <property type="protein sequence ID" value="MBC2473830.1"/>
    <property type="molecule type" value="Genomic_DNA"/>
</dbReference>
<dbReference type="OrthoDB" id="9914761at2"/>
<dbReference type="EMBL" id="JABSXK010000001">
    <property type="protein sequence ID" value="NRV11215.1"/>
    <property type="molecule type" value="Genomic_DNA"/>
</dbReference>
<evidence type="ECO:0000256" key="1">
    <source>
        <dbReference type="SAM" id="Phobius"/>
    </source>
</evidence>
<evidence type="ECO:0000313" key="2">
    <source>
        <dbReference type="EMBL" id="MBC2473830.1"/>
    </source>
</evidence>
<evidence type="ECO:0000313" key="6">
    <source>
        <dbReference type="Proteomes" id="UP000190973"/>
    </source>
</evidence>
<reference evidence="2" key="5">
    <citation type="journal article" date="2022" name="Nat. Biotechnol.">
        <title>Carbon-negative production of acetone and isopropanol by gas fermentation at industrial pilot scale.</title>
        <authorList>
            <person name="Liew F.E."/>
            <person name="Nogle R."/>
            <person name="Abdalla T."/>
            <person name="Rasor B.J."/>
            <person name="Canter C."/>
            <person name="Jensen R.O."/>
            <person name="Wang L."/>
            <person name="Strutz J."/>
            <person name="Chirania P."/>
            <person name="De Tissera S."/>
            <person name="Mueller A.P."/>
            <person name="Ruan Z."/>
            <person name="Gao A."/>
            <person name="Tran L."/>
            <person name="Engle N.L."/>
            <person name="Bromley J.C."/>
            <person name="Daniell J."/>
            <person name="Conrado R."/>
            <person name="Tschaplinski T.J."/>
            <person name="Giannone R.J."/>
            <person name="Hettich R.L."/>
            <person name="Karim A.S."/>
            <person name="Simpson S.D."/>
            <person name="Brown S.D."/>
            <person name="Leang C."/>
            <person name="Jewett M.C."/>
            <person name="Kopke M."/>
        </authorList>
    </citation>
    <scope>NUCLEOTIDE SEQUENCE</scope>
    <source>
        <strain evidence="2">DJ015</strain>
    </source>
</reference>
<dbReference type="GeneID" id="66345972"/>
<dbReference type="Proteomes" id="UP000190973">
    <property type="component" value="Unassembled WGS sequence"/>
</dbReference>
<keyword evidence="1" id="KW-0472">Membrane</keyword>
<gene>
    <name evidence="5" type="ORF">CLBCK_11480</name>
    <name evidence="4" type="ORF">DFH45_004178</name>
    <name evidence="3" type="ORF">HF849_02390</name>
    <name evidence="2" type="ORF">HGI39_03720</name>
</gene>
<reference evidence="3 7" key="3">
    <citation type="submission" date="2020-04" db="EMBL/GenBank/DDBJ databases">
        <authorList>
            <person name="Hitch T.C.A."/>
            <person name="Wylensek D."/>
            <person name="Clavel T."/>
        </authorList>
    </citation>
    <scope>NUCLEOTIDE SEQUENCE [LARGE SCALE GENOMIC DNA]</scope>
    <source>
        <strain evidence="3 7">WB01_NA02</strain>
    </source>
</reference>
<reference evidence="5 6" key="1">
    <citation type="submission" date="2016-05" db="EMBL/GenBank/DDBJ databases">
        <title>Microbial solvent formation.</title>
        <authorList>
            <person name="Poehlein A."/>
            <person name="Montoya Solano J.D."/>
            <person name="Flitsch S."/>
            <person name="Krabben P."/>
            <person name="Duerre P."/>
            <person name="Daniel R."/>
        </authorList>
    </citation>
    <scope>NUCLEOTIDE SEQUENCE [LARGE SCALE GENOMIC DNA]</scope>
    <source>
        <strain evidence="5 6">DSM 53</strain>
    </source>
</reference>
<evidence type="ECO:0000313" key="7">
    <source>
        <dbReference type="Proteomes" id="UP000587880"/>
    </source>
</evidence>
<dbReference type="AlphaFoldDB" id="A0A1S8PLM5"/>
<dbReference type="EMBL" id="LZZI01000015">
    <property type="protein sequence ID" value="OOM63216.1"/>
    <property type="molecule type" value="Genomic_DNA"/>
</dbReference>
<protein>
    <submittedName>
        <fullName evidence="5">Uncharacterized protein</fullName>
    </submittedName>
</protein>
<evidence type="ECO:0000313" key="3">
    <source>
        <dbReference type="EMBL" id="NMF03603.1"/>
    </source>
</evidence>
<keyword evidence="1" id="KW-1133">Transmembrane helix</keyword>
<accession>A0A1S8PLM5</accession>
<keyword evidence="1" id="KW-0812">Transmembrane</keyword>
<reference evidence="4" key="4">
    <citation type="submission" date="2020-05" db="EMBL/GenBank/DDBJ databases">
        <title>Genomic insights into acetone-butanol-ethanol (ABE) fermentation by sequencing solventogenic clostridia strains.</title>
        <authorList>
            <person name="Brown S."/>
        </authorList>
    </citation>
    <scope>NUCLEOTIDE SEQUENCE</scope>
    <source>
        <strain evidence="4">DJ126</strain>
    </source>
</reference>
<organism evidence="5 6">
    <name type="scientific">Clostridium beijerinckii</name>
    <name type="common">Clostridium MP</name>
    <dbReference type="NCBI Taxonomy" id="1520"/>
    <lineage>
        <taxon>Bacteria</taxon>
        <taxon>Bacillati</taxon>
        <taxon>Bacillota</taxon>
        <taxon>Clostridia</taxon>
        <taxon>Eubacteriales</taxon>
        <taxon>Clostridiaceae</taxon>
        <taxon>Clostridium</taxon>
    </lineage>
</organism>
<dbReference type="EMBL" id="JABAGD010000003">
    <property type="protein sequence ID" value="NMF03603.1"/>
    <property type="molecule type" value="Genomic_DNA"/>
</dbReference>
<dbReference type="Proteomes" id="UP000821656">
    <property type="component" value="Unassembled WGS sequence"/>
</dbReference>
<proteinExistence type="predicted"/>
<feature type="transmembrane region" description="Helical" evidence="1">
    <location>
        <begin position="9"/>
        <end position="27"/>
    </location>
</feature>
<dbReference type="Proteomes" id="UP001194098">
    <property type="component" value="Unassembled WGS sequence"/>
</dbReference>